<evidence type="ECO:0000256" key="2">
    <source>
        <dbReference type="ARBA" id="ARBA00022840"/>
    </source>
</evidence>
<gene>
    <name evidence="4" type="ORF">LP092_15670</name>
</gene>
<evidence type="ECO:0000256" key="1">
    <source>
        <dbReference type="ARBA" id="ARBA00022741"/>
    </source>
</evidence>
<dbReference type="RefSeq" id="WP_264676369.1">
    <property type="nucleotide sequence ID" value="NZ_CP087767.1"/>
</dbReference>
<dbReference type="GeneID" id="77190045"/>
<keyword evidence="5" id="KW-1185">Reference proteome</keyword>
<evidence type="ECO:0000259" key="3">
    <source>
        <dbReference type="Pfam" id="PF06414"/>
    </source>
</evidence>
<evidence type="ECO:0000313" key="5">
    <source>
        <dbReference type="Proteomes" id="UP001163632"/>
    </source>
</evidence>
<dbReference type="InterPro" id="IPR027417">
    <property type="entry name" value="P-loop_NTPase"/>
</dbReference>
<keyword evidence="4" id="KW-0614">Plasmid</keyword>
<reference evidence="4" key="1">
    <citation type="journal article" date="2022" name="BMC Microbiol.">
        <title>Whole genome sequencing of Moraxella bovis strains from North America reveals two genotypes with different genetic determinants.</title>
        <authorList>
            <person name="Wynn E.L."/>
            <person name="Hille M.M."/>
            <person name="Loy J.D."/>
            <person name="Schuller G."/>
            <person name="Kuhn K.L."/>
            <person name="Dickey A.M."/>
            <person name="Bono J.L."/>
            <person name="Clawson M.L."/>
        </authorList>
    </citation>
    <scope>NUCLEOTIDE SEQUENCE</scope>
    <source>
        <strain evidence="4">SAM102599</strain>
    </source>
</reference>
<dbReference type="Proteomes" id="UP001163632">
    <property type="component" value="Plasmid unnamed3"/>
</dbReference>
<accession>A0ABY6MBC7</accession>
<protein>
    <submittedName>
        <fullName evidence="4">Zeta toxin family protein</fullName>
    </submittedName>
</protein>
<proteinExistence type="predicted"/>
<dbReference type="Gene3D" id="3.40.50.300">
    <property type="entry name" value="P-loop containing nucleotide triphosphate hydrolases"/>
    <property type="match status" value="1"/>
</dbReference>
<geneLocation type="plasmid" evidence="4 5">
    <name>unnamed3</name>
</geneLocation>
<feature type="domain" description="Zeta toxin" evidence="3">
    <location>
        <begin position="39"/>
        <end position="223"/>
    </location>
</feature>
<name>A0ABY6MBC7_MORBO</name>
<dbReference type="SUPFAM" id="SSF52540">
    <property type="entry name" value="P-loop containing nucleoside triphosphate hydrolases"/>
    <property type="match status" value="1"/>
</dbReference>
<dbReference type="InterPro" id="IPR010488">
    <property type="entry name" value="Zeta_toxin_domain"/>
</dbReference>
<dbReference type="EMBL" id="CP087833">
    <property type="protein sequence ID" value="UZA04885.1"/>
    <property type="molecule type" value="Genomic_DNA"/>
</dbReference>
<keyword evidence="1" id="KW-0547">Nucleotide-binding</keyword>
<keyword evidence="2" id="KW-0067">ATP-binding</keyword>
<evidence type="ECO:0000313" key="4">
    <source>
        <dbReference type="EMBL" id="UZA04885.1"/>
    </source>
</evidence>
<organism evidence="4 5">
    <name type="scientific">Moraxella bovis</name>
    <dbReference type="NCBI Taxonomy" id="476"/>
    <lineage>
        <taxon>Bacteria</taxon>
        <taxon>Pseudomonadati</taxon>
        <taxon>Pseudomonadota</taxon>
        <taxon>Gammaproteobacteria</taxon>
        <taxon>Moraxellales</taxon>
        <taxon>Moraxellaceae</taxon>
        <taxon>Moraxella</taxon>
    </lineage>
</organism>
<dbReference type="Pfam" id="PF06414">
    <property type="entry name" value="Zeta_toxin"/>
    <property type="match status" value="1"/>
</dbReference>
<sequence>MSANNILEAKSKYAVFNSEIKSIADILVEKGEFVDLVGHEKPKAIILGGQSGSGKRSIVSVVESEFMDKNGVFVADPDRYRVHHPSYNEIQEKFGADSSQITMSFSIKLCDELAKRAIDNRFNIVFDNTSSNFRHFQLRKEQLGKDYDVSFYVMATEYSFSNMRVSLRYEEGGGLKSGRYVPKDIQENSFNGISKTLKDVEDKNLANRIVVFDKYANTIYDSQDGKNGGLTAHEVFTIQRSRDHISAETGKTKLSLDEINDLRQGWQKVQFFMSARNASTNEPNMVSIVNQAIDDLAKKGINVAQIQQPQIGLTYSGKIVAQNHNSILQCRQDGAAFEHKVENVKGLYSQELGNRLQIFYGADGKGDVIKRETEKGIEKQKDLNLSNSNDFSKG</sequence>